<sequence>MTSPITYDSISSVSTVKDNWNIKAILVRLWFVLETNSSRPNNHRSLDMLLMDENGCTIHASIRKALIYRFQNILSERTVYSIRAFTLASNTGDFRPTSHKYKINFQIQMKVIKVEDETLLKNSFSLVPISSILAREIDMEVLVDVIRFATYYGKEHEMEINGTKSKRNYIILEADSCKIRCILFQPYVDELNLFLSSGKKDNDVVIVQLAKARRYKGIIMHFYSLMFDREASMMWNKSCVEMLDELDKQDGSLALPKQLTDMVDKELLFKVAYRKSSNPRFPPTFPIKRVCDDAAIIQKFKELHLPNVNSVSESSCSVRNASISPNDTLSQNLMSKFEDLDNESQMQQTIEIDIATESVEISNNKRAYSEDTTSKPEGHPKKGKNSTTFRSVHQQLEMISCMLRILKGLKRCIPYMMAICV</sequence>
<name>A0A9P0ZL73_CUSEU</name>
<dbReference type="CDD" id="cd04480">
    <property type="entry name" value="RPA1_DBD_A_like"/>
    <property type="match status" value="1"/>
</dbReference>
<feature type="compositionally biased region" description="Basic and acidic residues" evidence="1">
    <location>
        <begin position="367"/>
        <end position="380"/>
    </location>
</feature>
<dbReference type="Gene3D" id="2.40.50.140">
    <property type="entry name" value="Nucleic acid-binding proteins"/>
    <property type="match status" value="2"/>
</dbReference>
<reference evidence="3" key="1">
    <citation type="submission" date="2022-07" db="EMBL/GenBank/DDBJ databases">
        <authorList>
            <person name="Macas J."/>
            <person name="Novak P."/>
            <person name="Neumann P."/>
        </authorList>
    </citation>
    <scope>NUCLEOTIDE SEQUENCE</scope>
</reference>
<dbReference type="Pfam" id="PF02721">
    <property type="entry name" value="DUF223"/>
    <property type="match status" value="1"/>
</dbReference>
<dbReference type="InterPro" id="IPR012340">
    <property type="entry name" value="NA-bd_OB-fold"/>
</dbReference>
<dbReference type="AlphaFoldDB" id="A0A9P0ZL73"/>
<feature type="region of interest" description="Disordered" evidence="1">
    <location>
        <begin position="363"/>
        <end position="389"/>
    </location>
</feature>
<organism evidence="3 4">
    <name type="scientific">Cuscuta europaea</name>
    <name type="common">European dodder</name>
    <dbReference type="NCBI Taxonomy" id="41803"/>
    <lineage>
        <taxon>Eukaryota</taxon>
        <taxon>Viridiplantae</taxon>
        <taxon>Streptophyta</taxon>
        <taxon>Embryophyta</taxon>
        <taxon>Tracheophyta</taxon>
        <taxon>Spermatophyta</taxon>
        <taxon>Magnoliopsida</taxon>
        <taxon>eudicotyledons</taxon>
        <taxon>Gunneridae</taxon>
        <taxon>Pentapetalae</taxon>
        <taxon>asterids</taxon>
        <taxon>lamiids</taxon>
        <taxon>Solanales</taxon>
        <taxon>Convolvulaceae</taxon>
        <taxon>Cuscuteae</taxon>
        <taxon>Cuscuta</taxon>
        <taxon>Cuscuta subgen. Cuscuta</taxon>
    </lineage>
</organism>
<dbReference type="SUPFAM" id="SSF50249">
    <property type="entry name" value="Nucleic acid-binding proteins"/>
    <property type="match status" value="2"/>
</dbReference>
<dbReference type="OrthoDB" id="1303206at2759"/>
<evidence type="ECO:0000256" key="1">
    <source>
        <dbReference type="SAM" id="MobiDB-lite"/>
    </source>
</evidence>
<accession>A0A9P0ZL73</accession>
<feature type="domain" description="Replication protein A 70 kDa DNA-binding subunit B/D first OB fold" evidence="2">
    <location>
        <begin position="7"/>
        <end position="113"/>
    </location>
</feature>
<dbReference type="PANTHER" id="PTHR47165">
    <property type="entry name" value="OS03G0429900 PROTEIN"/>
    <property type="match status" value="1"/>
</dbReference>
<gene>
    <name evidence="3" type="ORF">CEURO_LOCUS15865</name>
</gene>
<dbReference type="Proteomes" id="UP001152484">
    <property type="component" value="Unassembled WGS sequence"/>
</dbReference>
<keyword evidence="4" id="KW-1185">Reference proteome</keyword>
<evidence type="ECO:0000313" key="3">
    <source>
        <dbReference type="EMBL" id="CAH9102651.1"/>
    </source>
</evidence>
<dbReference type="EMBL" id="CAMAPE010000041">
    <property type="protein sequence ID" value="CAH9102651.1"/>
    <property type="molecule type" value="Genomic_DNA"/>
</dbReference>
<dbReference type="InterPro" id="IPR003871">
    <property type="entry name" value="RFA1B/D_OB_1st"/>
</dbReference>
<evidence type="ECO:0000259" key="2">
    <source>
        <dbReference type="Pfam" id="PF02721"/>
    </source>
</evidence>
<proteinExistence type="predicted"/>
<evidence type="ECO:0000313" key="4">
    <source>
        <dbReference type="Proteomes" id="UP001152484"/>
    </source>
</evidence>
<comment type="caution">
    <text evidence="3">The sequence shown here is derived from an EMBL/GenBank/DDBJ whole genome shotgun (WGS) entry which is preliminary data.</text>
</comment>
<dbReference type="PANTHER" id="PTHR47165:SF4">
    <property type="entry name" value="OS03G0429900 PROTEIN"/>
    <property type="match status" value="1"/>
</dbReference>
<protein>
    <recommendedName>
        <fullName evidence="2">Replication protein A 70 kDa DNA-binding subunit B/D first OB fold domain-containing protein</fullName>
    </recommendedName>
</protein>